<gene>
    <name evidence="2" type="ORF">LIER_36609</name>
</gene>
<keyword evidence="1" id="KW-0812">Transmembrane</keyword>
<sequence>MPPWTSSSTINPISLVTHLSSGPWTNLRYYTPSSKMYLRLCLCILLVIGGNSGKVPVLNKSKTARYHGSSESPLLSDVLFFSTSFVRKASSSTHSTTVASRSVSYPAVESWYKMFASCFLSLGTWSI</sequence>
<feature type="transmembrane region" description="Helical" evidence="1">
    <location>
        <begin position="36"/>
        <end position="57"/>
    </location>
</feature>
<name>A0AAV3P8H8_LITER</name>
<dbReference type="AlphaFoldDB" id="A0AAV3P8H8"/>
<reference evidence="2 3" key="1">
    <citation type="submission" date="2024-01" db="EMBL/GenBank/DDBJ databases">
        <title>The complete chloroplast genome sequence of Lithospermum erythrorhizon: insights into the phylogenetic relationship among Boraginaceae species and the maternal lineages of purple gromwells.</title>
        <authorList>
            <person name="Okada T."/>
            <person name="Watanabe K."/>
        </authorList>
    </citation>
    <scope>NUCLEOTIDE SEQUENCE [LARGE SCALE GENOMIC DNA]</scope>
</reference>
<keyword evidence="3" id="KW-1185">Reference proteome</keyword>
<evidence type="ECO:0000313" key="2">
    <source>
        <dbReference type="EMBL" id="GAA0147910.1"/>
    </source>
</evidence>
<keyword evidence="1" id="KW-1133">Transmembrane helix</keyword>
<proteinExistence type="predicted"/>
<keyword evidence="1" id="KW-0472">Membrane</keyword>
<evidence type="ECO:0000313" key="3">
    <source>
        <dbReference type="Proteomes" id="UP001454036"/>
    </source>
</evidence>
<evidence type="ECO:0000256" key="1">
    <source>
        <dbReference type="SAM" id="Phobius"/>
    </source>
</evidence>
<dbReference type="EMBL" id="BAABME010016898">
    <property type="protein sequence ID" value="GAA0147910.1"/>
    <property type="molecule type" value="Genomic_DNA"/>
</dbReference>
<comment type="caution">
    <text evidence="2">The sequence shown here is derived from an EMBL/GenBank/DDBJ whole genome shotgun (WGS) entry which is preliminary data.</text>
</comment>
<organism evidence="2 3">
    <name type="scientific">Lithospermum erythrorhizon</name>
    <name type="common">Purple gromwell</name>
    <name type="synonym">Lithospermum officinale var. erythrorhizon</name>
    <dbReference type="NCBI Taxonomy" id="34254"/>
    <lineage>
        <taxon>Eukaryota</taxon>
        <taxon>Viridiplantae</taxon>
        <taxon>Streptophyta</taxon>
        <taxon>Embryophyta</taxon>
        <taxon>Tracheophyta</taxon>
        <taxon>Spermatophyta</taxon>
        <taxon>Magnoliopsida</taxon>
        <taxon>eudicotyledons</taxon>
        <taxon>Gunneridae</taxon>
        <taxon>Pentapetalae</taxon>
        <taxon>asterids</taxon>
        <taxon>lamiids</taxon>
        <taxon>Boraginales</taxon>
        <taxon>Boraginaceae</taxon>
        <taxon>Boraginoideae</taxon>
        <taxon>Lithospermeae</taxon>
        <taxon>Lithospermum</taxon>
    </lineage>
</organism>
<dbReference type="Proteomes" id="UP001454036">
    <property type="component" value="Unassembled WGS sequence"/>
</dbReference>
<accession>A0AAV3P8H8</accession>
<protein>
    <submittedName>
        <fullName evidence="2">Uncharacterized protein</fullName>
    </submittedName>
</protein>